<dbReference type="AlphaFoldDB" id="A0AA39M6S7"/>
<sequence>MRDQSLVDYLLTSMERLASAMSAMEARLTVLECSQERIAEHQHKAEDTVMTILEGFQRRFEEIEYSTPINFGQEAVPKNDMEFRTEPEEESINITPPLVKTGTVSFVEATVYLDIEKTLDKMDTGVIVKKGFASEAVSYATLTLPWRPANRPWSKKEKAPQQIRKFNLLLNQATFEKNSASRIGDMWREDTEFTDNSKMYLDTMINQVIRHPRMARLNMHVLYNALVMNENARHTMDCLFAIFENHTKFQGQGMMEKTKSEQHYRGRLCALLMMLGELLKHGAIEDISGVDKLIRSLHAGRLQRENDSQDSSFAMMWLFNVKKNLKGVSLSSLAIYDDDCENYVARKIPKWKRSSLYRFKLNQVVLQYGKDDDNDYGDVDEFGIHVNDENNHKTLCHLIFGAASADNGRNSEFMAACFERIMRKFNPFKSHPKVEQQQHRRNFEKIIILAQCYITILEQLMKPPRFTGISSQELKLEASKLITRLLWLIGEKVSNNEAIAEVLFPATNKCIQSSLNFLLEDKKVGENYVYIFKWLRWLESTL</sequence>
<keyword evidence="2" id="KW-1185">Reference proteome</keyword>
<name>A0AA39M6S7_9BILA</name>
<evidence type="ECO:0000313" key="1">
    <source>
        <dbReference type="EMBL" id="KAK0422614.1"/>
    </source>
</evidence>
<accession>A0AA39M6S7</accession>
<comment type="caution">
    <text evidence="1">The sequence shown here is derived from an EMBL/GenBank/DDBJ whole genome shotgun (WGS) entry which is preliminary data.</text>
</comment>
<dbReference type="EMBL" id="JAUCMV010000001">
    <property type="protein sequence ID" value="KAK0422614.1"/>
    <property type="molecule type" value="Genomic_DNA"/>
</dbReference>
<dbReference type="Proteomes" id="UP001175271">
    <property type="component" value="Unassembled WGS sequence"/>
</dbReference>
<proteinExistence type="predicted"/>
<protein>
    <submittedName>
        <fullName evidence="1">Uncharacterized protein</fullName>
    </submittedName>
</protein>
<evidence type="ECO:0000313" key="2">
    <source>
        <dbReference type="Proteomes" id="UP001175271"/>
    </source>
</evidence>
<gene>
    <name evidence="1" type="ORF">QR680_007673</name>
</gene>
<reference evidence="1" key="1">
    <citation type="submission" date="2023-06" db="EMBL/GenBank/DDBJ databases">
        <title>Genomic analysis of the entomopathogenic nematode Steinernema hermaphroditum.</title>
        <authorList>
            <person name="Schwarz E.M."/>
            <person name="Heppert J.K."/>
            <person name="Baniya A."/>
            <person name="Schwartz H.T."/>
            <person name="Tan C.-H."/>
            <person name="Antoshechkin I."/>
            <person name="Sternberg P.W."/>
            <person name="Goodrich-Blair H."/>
            <person name="Dillman A.R."/>
        </authorList>
    </citation>
    <scope>NUCLEOTIDE SEQUENCE</scope>
    <source>
        <strain evidence="1">PS9179</strain>
        <tissue evidence="1">Whole animal</tissue>
    </source>
</reference>
<organism evidence="1 2">
    <name type="scientific">Steinernema hermaphroditum</name>
    <dbReference type="NCBI Taxonomy" id="289476"/>
    <lineage>
        <taxon>Eukaryota</taxon>
        <taxon>Metazoa</taxon>
        <taxon>Ecdysozoa</taxon>
        <taxon>Nematoda</taxon>
        <taxon>Chromadorea</taxon>
        <taxon>Rhabditida</taxon>
        <taxon>Tylenchina</taxon>
        <taxon>Panagrolaimomorpha</taxon>
        <taxon>Strongyloidoidea</taxon>
        <taxon>Steinernematidae</taxon>
        <taxon>Steinernema</taxon>
    </lineage>
</organism>